<dbReference type="eggNOG" id="KOG1652">
    <property type="taxonomic scope" value="Eukaryota"/>
</dbReference>
<evidence type="ECO:0000256" key="5">
    <source>
        <dbReference type="ARBA" id="ARBA00022792"/>
    </source>
</evidence>
<feature type="transmembrane region" description="Helical" evidence="11">
    <location>
        <begin position="129"/>
        <end position="147"/>
    </location>
</feature>
<keyword evidence="7 11" id="KW-1133">Transmembrane helix</keyword>
<dbReference type="Proteomes" id="UP000008983">
    <property type="component" value="Unassembled WGS sequence"/>
</dbReference>
<dbReference type="InParanoid" id="G0QQ55"/>
<name>G0QQ55_ICHMU</name>
<keyword evidence="3" id="KW-0813">Transport</keyword>
<dbReference type="RefSeq" id="XP_004036637.1">
    <property type="nucleotide sequence ID" value="XM_004036589.1"/>
</dbReference>
<evidence type="ECO:0000256" key="8">
    <source>
        <dbReference type="ARBA" id="ARBA00023010"/>
    </source>
</evidence>
<evidence type="ECO:0000256" key="11">
    <source>
        <dbReference type="SAM" id="Phobius"/>
    </source>
</evidence>
<dbReference type="GO" id="GO:0008320">
    <property type="term" value="F:protein transmembrane transporter activity"/>
    <property type="evidence" value="ECO:0007669"/>
    <property type="project" value="TreeGrafter"/>
</dbReference>
<dbReference type="EC" id="1.6.5.3" evidence="12"/>
<evidence type="ECO:0000256" key="4">
    <source>
        <dbReference type="ARBA" id="ARBA00022692"/>
    </source>
</evidence>
<keyword evidence="5" id="KW-0999">Mitochondrion inner membrane</keyword>
<evidence type="ECO:0000313" key="12">
    <source>
        <dbReference type="EMBL" id="EGR32651.1"/>
    </source>
</evidence>
<dbReference type="AlphaFoldDB" id="G0QQ55"/>
<keyword evidence="12" id="KW-0560">Oxidoreductase</keyword>
<evidence type="ECO:0000256" key="9">
    <source>
        <dbReference type="ARBA" id="ARBA00023128"/>
    </source>
</evidence>
<evidence type="ECO:0000313" key="13">
    <source>
        <dbReference type="Proteomes" id="UP000008983"/>
    </source>
</evidence>
<keyword evidence="10 11" id="KW-0472">Membrane</keyword>
<evidence type="ECO:0000256" key="3">
    <source>
        <dbReference type="ARBA" id="ARBA00022448"/>
    </source>
</evidence>
<comment type="similarity">
    <text evidence="2">Belongs to the Tim17/Tim22/Tim23 family.</text>
</comment>
<feature type="transmembrane region" description="Helical" evidence="11">
    <location>
        <begin position="18"/>
        <end position="38"/>
    </location>
</feature>
<proteinExistence type="inferred from homology"/>
<keyword evidence="13" id="KW-1185">Reference proteome</keyword>
<dbReference type="GO" id="GO:0016491">
    <property type="term" value="F:oxidoreductase activity"/>
    <property type="evidence" value="ECO:0007669"/>
    <property type="project" value="UniProtKB-KW"/>
</dbReference>
<dbReference type="Pfam" id="PF02466">
    <property type="entry name" value="Tim17"/>
    <property type="match status" value="1"/>
</dbReference>
<dbReference type="EMBL" id="GL983614">
    <property type="protein sequence ID" value="EGR32651.1"/>
    <property type="molecule type" value="Genomic_DNA"/>
</dbReference>
<gene>
    <name evidence="12" type="ORF">IMG5_075520</name>
</gene>
<feature type="transmembrane region" description="Helical" evidence="11">
    <location>
        <begin position="179"/>
        <end position="197"/>
    </location>
</feature>
<keyword evidence="8" id="KW-0811">Translocation</keyword>
<dbReference type="STRING" id="857967.G0QQ55"/>
<feature type="transmembrane region" description="Helical" evidence="11">
    <location>
        <begin position="79"/>
        <end position="96"/>
    </location>
</feature>
<reference evidence="12 13" key="1">
    <citation type="submission" date="2011-07" db="EMBL/GenBank/DDBJ databases">
        <authorList>
            <person name="Coyne R."/>
            <person name="Brami D."/>
            <person name="Johnson J."/>
            <person name="Hostetler J."/>
            <person name="Hannick L."/>
            <person name="Clark T."/>
            <person name="Cassidy-Hanley D."/>
            <person name="Inman J."/>
        </authorList>
    </citation>
    <scope>NUCLEOTIDE SEQUENCE [LARGE SCALE GENOMIC DNA]</scope>
    <source>
        <strain evidence="12 13">G5</strain>
    </source>
</reference>
<organism evidence="12 13">
    <name type="scientific">Ichthyophthirius multifiliis</name>
    <name type="common">White spot disease agent</name>
    <name type="synonym">Ich</name>
    <dbReference type="NCBI Taxonomy" id="5932"/>
    <lineage>
        <taxon>Eukaryota</taxon>
        <taxon>Sar</taxon>
        <taxon>Alveolata</taxon>
        <taxon>Ciliophora</taxon>
        <taxon>Intramacronucleata</taxon>
        <taxon>Oligohymenophorea</taxon>
        <taxon>Hymenostomatida</taxon>
        <taxon>Ophryoglenina</taxon>
        <taxon>Ichthyophthirius</taxon>
    </lineage>
</organism>
<dbReference type="PANTHER" id="PTHR10485:SF0">
    <property type="entry name" value="AT05822P-RELATED"/>
    <property type="match status" value="1"/>
</dbReference>
<evidence type="ECO:0000256" key="2">
    <source>
        <dbReference type="ARBA" id="ARBA00008444"/>
    </source>
</evidence>
<keyword evidence="4 11" id="KW-0812">Transmembrane</keyword>
<dbReference type="GeneID" id="14908814"/>
<dbReference type="PANTHER" id="PTHR10485">
    <property type="entry name" value="MITOCHONDRIAL IMPORT INNER MEMBRANE TRANSLOCASE SUBUNIT TIM-17"/>
    <property type="match status" value="1"/>
</dbReference>
<dbReference type="OrthoDB" id="2261329at2759"/>
<dbReference type="GO" id="GO:0005744">
    <property type="term" value="C:TIM23 mitochondrial import inner membrane translocase complex"/>
    <property type="evidence" value="ECO:0007669"/>
    <property type="project" value="TreeGrafter"/>
</dbReference>
<protein>
    <submittedName>
        <fullName evidence="12">Mitochondrial import inner membrane translocase subunit tim17, putative</fullName>
        <ecNumber evidence="12">1.6.5.3</ecNumber>
    </submittedName>
</protein>
<accession>G0QQ55</accession>
<dbReference type="OMA" id="FDCTFQY"/>
<dbReference type="GO" id="GO:0030150">
    <property type="term" value="P:protein import into mitochondrial matrix"/>
    <property type="evidence" value="ECO:0007669"/>
    <property type="project" value="TreeGrafter"/>
</dbReference>
<evidence type="ECO:0000256" key="1">
    <source>
        <dbReference type="ARBA" id="ARBA00004448"/>
    </source>
</evidence>
<dbReference type="FunCoup" id="G0QQ55">
    <property type="interactions" value="199"/>
</dbReference>
<keyword evidence="9" id="KW-0496">Mitochondrion</keyword>
<keyword evidence="6" id="KW-0653">Protein transport</keyword>
<evidence type="ECO:0000256" key="7">
    <source>
        <dbReference type="ARBA" id="ARBA00022989"/>
    </source>
</evidence>
<comment type="subcellular location">
    <subcellularLocation>
        <location evidence="1">Mitochondrion inner membrane</location>
        <topology evidence="1">Multi-pass membrane protein</topology>
    </subcellularLocation>
</comment>
<evidence type="ECO:0000256" key="10">
    <source>
        <dbReference type="ARBA" id="ARBA00023136"/>
    </source>
</evidence>
<evidence type="ECO:0000256" key="6">
    <source>
        <dbReference type="ARBA" id="ARBA00022927"/>
    </source>
</evidence>
<sequence>MIGDLPCPYRVVDDIGGAYAMGCVAGCVIYFLKGMYYAPSSERFSQGFDLLRKRAPILGGLNQKNKQNTHTKKYQKGNFAIWGGLYTSTECILIYIRQVEDFWNRIAGGFITGATLAIRGGYKTSLQQGIFGGLFLGSFSLVEIAMMKMQKKQEQEHWQQMYEEQIKIQTEHLKQTRPGIYFIYLIQYFFIFIFRYLC</sequence>